<evidence type="ECO:0000256" key="1">
    <source>
        <dbReference type="SAM" id="SignalP"/>
    </source>
</evidence>
<keyword evidence="3" id="KW-1185">Reference proteome</keyword>
<feature type="chain" id="PRO_5043763992" evidence="1">
    <location>
        <begin position="18"/>
        <end position="81"/>
    </location>
</feature>
<keyword evidence="1" id="KW-0732">Signal</keyword>
<name>A0AAV4N6I6_CAEEX</name>
<dbReference type="EMBL" id="BPLR01002982">
    <property type="protein sequence ID" value="GIX79890.1"/>
    <property type="molecule type" value="Genomic_DNA"/>
</dbReference>
<dbReference type="Proteomes" id="UP001054945">
    <property type="component" value="Unassembled WGS sequence"/>
</dbReference>
<dbReference type="AlphaFoldDB" id="A0AAV4N6I6"/>
<proteinExistence type="predicted"/>
<comment type="caution">
    <text evidence="2">The sequence shown here is derived from an EMBL/GenBank/DDBJ whole genome shotgun (WGS) entry which is preliminary data.</text>
</comment>
<feature type="signal peptide" evidence="1">
    <location>
        <begin position="1"/>
        <end position="17"/>
    </location>
</feature>
<evidence type="ECO:0000313" key="2">
    <source>
        <dbReference type="EMBL" id="GIX79890.1"/>
    </source>
</evidence>
<sequence>MLREAILLITLPIISFGLKITRFEVPSLVVPGDSAILTCFYDLGKEKLYSVKVVQGPRGILQILPESHATVHGFSCTGVGH</sequence>
<protein>
    <submittedName>
        <fullName evidence="2">Uncharacterized protein</fullName>
    </submittedName>
</protein>
<reference evidence="2 3" key="1">
    <citation type="submission" date="2021-06" db="EMBL/GenBank/DDBJ databases">
        <title>Caerostris extrusa draft genome.</title>
        <authorList>
            <person name="Kono N."/>
            <person name="Arakawa K."/>
        </authorList>
    </citation>
    <scope>NUCLEOTIDE SEQUENCE [LARGE SCALE GENOMIC DNA]</scope>
</reference>
<accession>A0AAV4N6I6</accession>
<organism evidence="2 3">
    <name type="scientific">Caerostris extrusa</name>
    <name type="common">Bark spider</name>
    <name type="synonym">Caerostris bankana</name>
    <dbReference type="NCBI Taxonomy" id="172846"/>
    <lineage>
        <taxon>Eukaryota</taxon>
        <taxon>Metazoa</taxon>
        <taxon>Ecdysozoa</taxon>
        <taxon>Arthropoda</taxon>
        <taxon>Chelicerata</taxon>
        <taxon>Arachnida</taxon>
        <taxon>Araneae</taxon>
        <taxon>Araneomorphae</taxon>
        <taxon>Entelegynae</taxon>
        <taxon>Araneoidea</taxon>
        <taxon>Araneidae</taxon>
        <taxon>Caerostris</taxon>
    </lineage>
</organism>
<evidence type="ECO:0000313" key="3">
    <source>
        <dbReference type="Proteomes" id="UP001054945"/>
    </source>
</evidence>
<gene>
    <name evidence="2" type="ORF">CEXT_153331</name>
</gene>